<organism evidence="3 4">
    <name type="scientific">Actinomadura rugatobispora</name>
    <dbReference type="NCBI Taxonomy" id="1994"/>
    <lineage>
        <taxon>Bacteria</taxon>
        <taxon>Bacillati</taxon>
        <taxon>Actinomycetota</taxon>
        <taxon>Actinomycetes</taxon>
        <taxon>Streptosporangiales</taxon>
        <taxon>Thermomonosporaceae</taxon>
        <taxon>Actinomadura</taxon>
    </lineage>
</organism>
<dbReference type="PANTHER" id="PTHR33371">
    <property type="entry name" value="INTERMEMBRANE PHOSPHOLIPID TRANSPORT SYSTEM BINDING PROTEIN MLAD-RELATED"/>
    <property type="match status" value="1"/>
</dbReference>
<protein>
    <submittedName>
        <fullName evidence="3">MCE family protein</fullName>
    </submittedName>
</protein>
<dbReference type="Proteomes" id="UP001596074">
    <property type="component" value="Unassembled WGS sequence"/>
</dbReference>
<dbReference type="InterPro" id="IPR052336">
    <property type="entry name" value="MlaD_Phospholipid_Transporter"/>
</dbReference>
<dbReference type="Pfam" id="PF02470">
    <property type="entry name" value="MlaD"/>
    <property type="match status" value="1"/>
</dbReference>
<proteinExistence type="predicted"/>
<accession>A0ABW1AK72</accession>
<dbReference type="InterPro" id="IPR005693">
    <property type="entry name" value="Mce"/>
</dbReference>
<dbReference type="Pfam" id="PF11887">
    <property type="entry name" value="Mce4_CUP1"/>
    <property type="match status" value="1"/>
</dbReference>
<dbReference type="InterPro" id="IPR024516">
    <property type="entry name" value="Mce_C"/>
</dbReference>
<dbReference type="EMBL" id="JBHSON010000226">
    <property type="protein sequence ID" value="MFC5754963.1"/>
    <property type="molecule type" value="Genomic_DNA"/>
</dbReference>
<comment type="caution">
    <text evidence="3">The sequence shown here is derived from an EMBL/GenBank/DDBJ whole genome shotgun (WGS) entry which is preliminary data.</text>
</comment>
<gene>
    <name evidence="3" type="ORF">ACFPZN_55950</name>
</gene>
<evidence type="ECO:0000313" key="4">
    <source>
        <dbReference type="Proteomes" id="UP001596074"/>
    </source>
</evidence>
<feature type="domain" description="Mce/MlaD" evidence="1">
    <location>
        <begin position="29"/>
        <end position="104"/>
    </location>
</feature>
<evidence type="ECO:0000259" key="2">
    <source>
        <dbReference type="Pfam" id="PF11887"/>
    </source>
</evidence>
<keyword evidence="4" id="KW-1185">Reference proteome</keyword>
<feature type="domain" description="Mammalian cell entry C-terminal" evidence="2">
    <location>
        <begin position="109"/>
        <end position="254"/>
    </location>
</feature>
<dbReference type="RefSeq" id="WP_378293558.1">
    <property type="nucleotide sequence ID" value="NZ_JBHSON010000226.1"/>
</dbReference>
<dbReference type="InterPro" id="IPR003399">
    <property type="entry name" value="Mce/MlaD"/>
</dbReference>
<evidence type="ECO:0000313" key="3">
    <source>
        <dbReference type="EMBL" id="MFC5754963.1"/>
    </source>
</evidence>
<dbReference type="PANTHER" id="PTHR33371:SF17">
    <property type="entry name" value="MCE-FAMILY PROTEIN MCE1B"/>
    <property type="match status" value="1"/>
</dbReference>
<dbReference type="NCBIfam" id="TIGR00996">
    <property type="entry name" value="Mtu_fam_mce"/>
    <property type="match status" value="1"/>
</dbReference>
<name>A0ABW1AK72_9ACTN</name>
<evidence type="ECO:0000259" key="1">
    <source>
        <dbReference type="Pfam" id="PF02470"/>
    </source>
</evidence>
<reference evidence="4" key="1">
    <citation type="journal article" date="2019" name="Int. J. Syst. Evol. Microbiol.">
        <title>The Global Catalogue of Microorganisms (GCM) 10K type strain sequencing project: providing services to taxonomists for standard genome sequencing and annotation.</title>
        <authorList>
            <consortium name="The Broad Institute Genomics Platform"/>
            <consortium name="The Broad Institute Genome Sequencing Center for Infectious Disease"/>
            <person name="Wu L."/>
            <person name="Ma J."/>
        </authorList>
    </citation>
    <scope>NUCLEOTIDE SEQUENCE [LARGE SCALE GENOMIC DNA]</scope>
    <source>
        <strain evidence="4">KCTC 42087</strain>
    </source>
</reference>
<sequence length="337" mass="36836">ARLLLFLAVTVTLTGFIAMQIARLDFSDSYRVTATFDDVGGLREGDRVKIAGAPVGQVDQIHVRKGRAEVTLSVRERHRLPSDSEAAVRWRDPIGQRVVYLIPGTAGAMLKDGDKITRTRSVVDLGELINQIAPLTRTLDPQQINQLMTSLHQALEGNEANIHQLIGNIDQLSSTIAARRQSLQCTLDDFAAVTRVLSRRDKQIAAMTDNLVTLSGAFVDNRRLVDQAITQLAAMVRTSDRLTAGNARELEEVVGRMAVVMGGTNRNLDRLTPILKSAGPKMSRLFDLINEGELFVGTTPCLTLAPGPCPYKTELKKYPERGSSEDVLRGLVVGEGN</sequence>
<feature type="non-terminal residue" evidence="3">
    <location>
        <position position="1"/>
    </location>
</feature>